<comment type="caution">
    <text evidence="3">The sequence shown here is derived from an EMBL/GenBank/DDBJ whole genome shotgun (WGS) entry which is preliminary data.</text>
</comment>
<dbReference type="Proteomes" id="UP000009881">
    <property type="component" value="Unassembled WGS sequence"/>
</dbReference>
<dbReference type="AlphaFoldDB" id="K9HPJ2"/>
<keyword evidence="2" id="KW-1133">Transmembrane helix</keyword>
<evidence type="ECO:0000256" key="2">
    <source>
        <dbReference type="SAM" id="Phobius"/>
    </source>
</evidence>
<reference evidence="3 4" key="1">
    <citation type="journal article" date="2013" name="Genome Announc.">
        <title>Draft Genome Sequence of an Alphaproteobacterium, Caenispirillum salinarum AK4(T), Isolated from a Solar Saltern.</title>
        <authorList>
            <person name="Khatri I."/>
            <person name="Singh A."/>
            <person name="Korpole S."/>
            <person name="Pinnaka A.K."/>
            <person name="Subramanian S."/>
        </authorList>
    </citation>
    <scope>NUCLEOTIDE SEQUENCE [LARGE SCALE GENOMIC DNA]</scope>
    <source>
        <strain evidence="3 4">AK4</strain>
    </source>
</reference>
<gene>
    <name evidence="3" type="ORF">C882_4380</name>
</gene>
<proteinExistence type="predicted"/>
<keyword evidence="4" id="KW-1185">Reference proteome</keyword>
<dbReference type="EMBL" id="ANHY01000008">
    <property type="protein sequence ID" value="EKV30421.1"/>
    <property type="molecule type" value="Genomic_DNA"/>
</dbReference>
<name>K9HPJ2_9PROT</name>
<dbReference type="RefSeq" id="WP_009540488.1">
    <property type="nucleotide sequence ID" value="NZ_ANHY01000008.1"/>
</dbReference>
<evidence type="ECO:0000313" key="4">
    <source>
        <dbReference type="Proteomes" id="UP000009881"/>
    </source>
</evidence>
<evidence type="ECO:0000313" key="3">
    <source>
        <dbReference type="EMBL" id="EKV30421.1"/>
    </source>
</evidence>
<keyword evidence="2" id="KW-0812">Transmembrane</keyword>
<accession>K9HPJ2</accession>
<sequence>MVPALTSAPGEPHPHEQVDRFWRGIAEGTAAYLRTGHALSALEAGSRAAAAVTAIRAGCGGLPDREHAMAEALELALDDLTGPEAPLSTGAGPRHRPRPPALPARGLTMEKQPLRPVILAPSPRDQAMRLWSMVAVTLLVPGLAAALALI</sequence>
<evidence type="ECO:0000256" key="1">
    <source>
        <dbReference type="SAM" id="MobiDB-lite"/>
    </source>
</evidence>
<feature type="transmembrane region" description="Helical" evidence="2">
    <location>
        <begin position="130"/>
        <end position="149"/>
    </location>
</feature>
<keyword evidence="2" id="KW-0472">Membrane</keyword>
<dbReference type="STRING" id="1238182.C882_4380"/>
<protein>
    <submittedName>
        <fullName evidence="3">Uncharacterized protein</fullName>
    </submittedName>
</protein>
<feature type="region of interest" description="Disordered" evidence="1">
    <location>
        <begin position="81"/>
        <end position="105"/>
    </location>
</feature>
<organism evidence="3 4">
    <name type="scientific">Caenispirillum salinarum AK4</name>
    <dbReference type="NCBI Taxonomy" id="1238182"/>
    <lineage>
        <taxon>Bacteria</taxon>
        <taxon>Pseudomonadati</taxon>
        <taxon>Pseudomonadota</taxon>
        <taxon>Alphaproteobacteria</taxon>
        <taxon>Rhodospirillales</taxon>
        <taxon>Novispirillaceae</taxon>
        <taxon>Caenispirillum</taxon>
    </lineage>
</organism>